<dbReference type="PANTHER" id="PTHR33488">
    <property type="entry name" value="ZGC:162509"/>
    <property type="match status" value="1"/>
</dbReference>
<protein>
    <submittedName>
        <fullName evidence="2">Uncharacterized protein</fullName>
    </submittedName>
</protein>
<dbReference type="PANTHER" id="PTHR33488:SF2">
    <property type="entry name" value="EARLY ENDOSOME ANTIGEN 1-LIKE"/>
    <property type="match status" value="1"/>
</dbReference>
<proteinExistence type="predicted"/>
<sequence>MEPGPALELCLKDDWSKPLYSAPRLIQIMGICAALTTKKEVITMQLQDSRLPNKGLLSNLLHLSNHGQSAFQQAHSDSYKIAIRAEDIARDGGYIDRIISNFGRNDPRARKRLERALRGLQEQVTQSKGEGSMTLAEFSEWKRKTDILQEAVANEKGAAEGARDGHLEEKKKIEESCKIASEEKTEAKNRLDSTATAAENSKKAAANAWETFGFAGGLALSGFAMPMTMGMLGVTIGATIASMASYNQFKTAEEAAKRNLESQSRLLQGLEEQLSALEKIKTVNDLICETVNFALQNLTSLQQNICDLVTDFKMLSTVIGTLAEKCNQEFHKFVLETECDAEGEVDTEDLGELLDYARQIKTFALIVHTKARVYATVSQSEISRGFQVISAMSNCNPSISDNEHIERTQGELSLYKSSAELGISRSIHEYCSTTSTSTIIGIFILRSGNPPIRYLHFHNRCGMFGKLGYARRGIRRALKKQYNKGKGHQKGTETRDMNSKGQSAYLAPRGEVRQWETICTPFREHPTKQSKYGQTSVVGIHH</sequence>
<evidence type="ECO:0000313" key="2">
    <source>
        <dbReference type="EMBL" id="KAF3185855.1"/>
    </source>
</evidence>
<evidence type="ECO:0000313" key="3">
    <source>
        <dbReference type="Proteomes" id="UP000479691"/>
    </source>
</evidence>
<organism evidence="2 3">
    <name type="scientific">Orbilia oligospora</name>
    <name type="common">Nematode-trapping fungus</name>
    <name type="synonym">Arthrobotrys oligospora</name>
    <dbReference type="NCBI Taxonomy" id="2813651"/>
    <lineage>
        <taxon>Eukaryota</taxon>
        <taxon>Fungi</taxon>
        <taxon>Dikarya</taxon>
        <taxon>Ascomycota</taxon>
        <taxon>Pezizomycotina</taxon>
        <taxon>Orbiliomycetes</taxon>
        <taxon>Orbiliales</taxon>
        <taxon>Orbiliaceae</taxon>
        <taxon>Orbilia</taxon>
    </lineage>
</organism>
<gene>
    <name evidence="2" type="ORF">TWF788_003903</name>
</gene>
<feature type="coiled-coil region" evidence="1">
    <location>
        <begin position="253"/>
        <end position="280"/>
    </location>
</feature>
<name>A0A7C8U0U5_ORBOL</name>
<keyword evidence="1" id="KW-0175">Coiled coil</keyword>
<dbReference type="AlphaFoldDB" id="A0A7C8U0U5"/>
<dbReference type="Proteomes" id="UP000479691">
    <property type="component" value="Unassembled WGS sequence"/>
</dbReference>
<comment type="caution">
    <text evidence="2">The sequence shown here is derived from an EMBL/GenBank/DDBJ whole genome shotgun (WGS) entry which is preliminary data.</text>
</comment>
<reference evidence="2 3" key="1">
    <citation type="submission" date="2019-06" db="EMBL/GenBank/DDBJ databases">
        <authorList>
            <person name="Palmer J.M."/>
        </authorList>
    </citation>
    <scope>NUCLEOTIDE SEQUENCE [LARGE SCALE GENOMIC DNA]</scope>
    <source>
        <strain evidence="2 3">TWF788</strain>
    </source>
</reference>
<dbReference type="Gene3D" id="1.20.1170.10">
    <property type="match status" value="1"/>
</dbReference>
<accession>A0A7C8U0U5</accession>
<dbReference type="EMBL" id="JAABOE010000019">
    <property type="protein sequence ID" value="KAF3185855.1"/>
    <property type="molecule type" value="Genomic_DNA"/>
</dbReference>
<evidence type="ECO:0000256" key="1">
    <source>
        <dbReference type="SAM" id="Coils"/>
    </source>
</evidence>